<evidence type="ECO:0000259" key="7">
    <source>
        <dbReference type="Pfam" id="PF04085"/>
    </source>
</evidence>
<keyword evidence="3" id="KW-0133">Cell shape</keyword>
<dbReference type="InterPro" id="IPR055342">
    <property type="entry name" value="MreC_beta-barrel_core"/>
</dbReference>
<reference evidence="8 9" key="1">
    <citation type="submission" date="2020-07" db="EMBL/GenBank/DDBJ databases">
        <title>Sequencing the genomes of 1000 actinobacteria strains.</title>
        <authorList>
            <person name="Klenk H.-P."/>
        </authorList>
    </citation>
    <scope>NUCLEOTIDE SEQUENCE [LARGE SCALE GENOMIC DNA]</scope>
    <source>
        <strain evidence="8 9">CXB654</strain>
    </source>
</reference>
<feature type="domain" description="Rod shape-determining protein MreC beta-barrel core" evidence="7">
    <location>
        <begin position="129"/>
        <end position="276"/>
    </location>
</feature>
<dbReference type="GO" id="GO:0008360">
    <property type="term" value="P:regulation of cell shape"/>
    <property type="evidence" value="ECO:0007669"/>
    <property type="project" value="UniProtKB-KW"/>
</dbReference>
<dbReference type="Proteomes" id="UP000589036">
    <property type="component" value="Unassembled WGS sequence"/>
</dbReference>
<evidence type="ECO:0000256" key="6">
    <source>
        <dbReference type="SAM" id="MobiDB-lite"/>
    </source>
</evidence>
<dbReference type="InterPro" id="IPR042177">
    <property type="entry name" value="Cell/Rod_1"/>
</dbReference>
<feature type="compositionally biased region" description="Basic and acidic residues" evidence="6">
    <location>
        <begin position="295"/>
        <end position="307"/>
    </location>
</feature>
<evidence type="ECO:0000256" key="1">
    <source>
        <dbReference type="ARBA" id="ARBA00009369"/>
    </source>
</evidence>
<dbReference type="InterPro" id="IPR042175">
    <property type="entry name" value="Cell/Rod_MreC_2"/>
</dbReference>
<dbReference type="AlphaFoldDB" id="A0A852TQV1"/>
<keyword evidence="5" id="KW-0175">Coiled coil</keyword>
<dbReference type="RefSeq" id="WP_179642476.1">
    <property type="nucleotide sequence ID" value="NZ_BAAAYY010000022.1"/>
</dbReference>
<feature type="region of interest" description="Disordered" evidence="6">
    <location>
        <begin position="278"/>
        <end position="378"/>
    </location>
</feature>
<dbReference type="EMBL" id="JACCCC010000001">
    <property type="protein sequence ID" value="NYE46359.1"/>
    <property type="molecule type" value="Genomic_DNA"/>
</dbReference>
<keyword evidence="9" id="KW-1185">Reference proteome</keyword>
<sequence>MLRENTRSRFILGLLLLVSAVLIVLDSRSDGNPVIGTARTAGQMAFAPISTAVSTLTAPITDAYRALAAAPGASERIEELQARNTELTRELAARDRERERSDDLADLLRLASLGDYEIVPAQAVTRLTVQGYADTVTLDVGRRDGVDTEMTVLNGDGLVGRVTEAGETTSTVRLVTDGSSSVGARLAGSKEIGVVSGGAQAVGTSAPMRFELLDATATVEKGEQILSLGSHDNAPYVPGVPIGAVSEVHDTPGALSRTADVEPVVDFSRLDVVGVVVAAPESDPRDSVPPSVPGPDDRAEDAARDGADQEAAADQEADREADQGTGQEPEQGTGGEGTGAADEPGTGVDTDEPPGGTGDGSGAGDTGPLGRENEEEPS</sequence>
<dbReference type="Pfam" id="PF04085">
    <property type="entry name" value="MreC"/>
    <property type="match status" value="1"/>
</dbReference>
<evidence type="ECO:0000256" key="5">
    <source>
        <dbReference type="SAM" id="Coils"/>
    </source>
</evidence>
<evidence type="ECO:0000256" key="4">
    <source>
        <dbReference type="ARBA" id="ARBA00032089"/>
    </source>
</evidence>
<dbReference type="Gene3D" id="2.40.10.340">
    <property type="entry name" value="Rod shape-determining protein MreC, domain 1"/>
    <property type="match status" value="1"/>
</dbReference>
<feature type="compositionally biased region" description="Gly residues" evidence="6">
    <location>
        <begin position="355"/>
        <end position="367"/>
    </location>
</feature>
<evidence type="ECO:0000256" key="2">
    <source>
        <dbReference type="ARBA" id="ARBA00013855"/>
    </source>
</evidence>
<comment type="caution">
    <text evidence="8">The sequence shown here is derived from an EMBL/GenBank/DDBJ whole genome shotgun (WGS) entry which is preliminary data.</text>
</comment>
<gene>
    <name evidence="8" type="ORF">HDA32_001479</name>
</gene>
<feature type="coiled-coil region" evidence="5">
    <location>
        <begin position="70"/>
        <end position="97"/>
    </location>
</feature>
<feature type="compositionally biased region" description="Low complexity" evidence="6">
    <location>
        <begin position="339"/>
        <end position="348"/>
    </location>
</feature>
<dbReference type="Gene3D" id="2.40.10.350">
    <property type="entry name" value="Rod shape-determining protein MreC, domain 2"/>
    <property type="match status" value="1"/>
</dbReference>
<dbReference type="InterPro" id="IPR007221">
    <property type="entry name" value="MreC"/>
</dbReference>
<accession>A0A852TQV1</accession>
<protein>
    <recommendedName>
        <fullName evidence="2">Cell shape-determining protein MreC</fullName>
    </recommendedName>
    <alternativeName>
        <fullName evidence="4">Cell shape protein MreC</fullName>
    </alternativeName>
</protein>
<dbReference type="GO" id="GO:0005886">
    <property type="term" value="C:plasma membrane"/>
    <property type="evidence" value="ECO:0007669"/>
    <property type="project" value="TreeGrafter"/>
</dbReference>
<dbReference type="PANTHER" id="PTHR34138">
    <property type="entry name" value="CELL SHAPE-DETERMINING PROTEIN MREC"/>
    <property type="match status" value="1"/>
</dbReference>
<evidence type="ECO:0000313" key="8">
    <source>
        <dbReference type="EMBL" id="NYE46359.1"/>
    </source>
</evidence>
<comment type="similarity">
    <text evidence="1">Belongs to the MreC family.</text>
</comment>
<dbReference type="PANTHER" id="PTHR34138:SF1">
    <property type="entry name" value="CELL SHAPE-DETERMINING PROTEIN MREC"/>
    <property type="match status" value="1"/>
</dbReference>
<proteinExistence type="inferred from homology"/>
<evidence type="ECO:0000256" key="3">
    <source>
        <dbReference type="ARBA" id="ARBA00022960"/>
    </source>
</evidence>
<name>A0A852TQV1_9ACTN</name>
<organism evidence="8 9">
    <name type="scientific">Spinactinospora alkalitolerans</name>
    <dbReference type="NCBI Taxonomy" id="687207"/>
    <lineage>
        <taxon>Bacteria</taxon>
        <taxon>Bacillati</taxon>
        <taxon>Actinomycetota</taxon>
        <taxon>Actinomycetes</taxon>
        <taxon>Streptosporangiales</taxon>
        <taxon>Nocardiopsidaceae</taxon>
        <taxon>Spinactinospora</taxon>
    </lineage>
</organism>
<evidence type="ECO:0000313" key="9">
    <source>
        <dbReference type="Proteomes" id="UP000589036"/>
    </source>
</evidence>